<reference evidence="4" key="1">
    <citation type="submission" date="2022-07" db="EMBL/GenBank/DDBJ databases">
        <title>Phylogenomic reconstructions and comparative analyses of Kickxellomycotina fungi.</title>
        <authorList>
            <person name="Reynolds N.K."/>
            <person name="Stajich J.E."/>
            <person name="Barry K."/>
            <person name="Grigoriev I.V."/>
            <person name="Crous P."/>
            <person name="Smith M.E."/>
        </authorList>
    </citation>
    <scope>NUCLEOTIDE SEQUENCE</scope>
    <source>
        <strain evidence="4">BCRC 34297</strain>
    </source>
</reference>
<feature type="compositionally biased region" description="Polar residues" evidence="2">
    <location>
        <begin position="1"/>
        <end position="20"/>
    </location>
</feature>
<dbReference type="OrthoDB" id="278430at2759"/>
<dbReference type="InterPro" id="IPR051937">
    <property type="entry name" value="R3H_domain_containing"/>
</dbReference>
<dbReference type="Gene3D" id="3.30.1370.50">
    <property type="entry name" value="R3H-like domain"/>
    <property type="match status" value="1"/>
</dbReference>
<evidence type="ECO:0000256" key="2">
    <source>
        <dbReference type="SAM" id="MobiDB-lite"/>
    </source>
</evidence>
<name>A0A9W8GR11_9FUNG</name>
<dbReference type="PANTHER" id="PTHR15672">
    <property type="entry name" value="CAMP-REGULATED PHOSPHOPROTEIN 21 RELATED R3H DOMAIN CONTAINING PROTEIN"/>
    <property type="match status" value="1"/>
</dbReference>
<evidence type="ECO:0000256" key="1">
    <source>
        <dbReference type="ARBA" id="ARBA00022553"/>
    </source>
</evidence>
<dbReference type="Pfam" id="PF01424">
    <property type="entry name" value="R3H"/>
    <property type="match status" value="1"/>
</dbReference>
<sequence>MSGLESVTSPTMTILQRSKQPSPPIGAVADQIVLDALCKSTDRAFLLDVEQQILDFVDNPRLPRLSYPKQNSYRRLLLHKLADYYALSHVVAGRYRDEIVFYRKPSVSESLPELLATVVPPERVIADENECDAENRGNDVDLAAVTSPIAPGFTKILVKKRSPN</sequence>
<dbReference type="PROSITE" id="PS51061">
    <property type="entry name" value="R3H"/>
    <property type="match status" value="1"/>
</dbReference>
<accession>A0A9W8GR11</accession>
<dbReference type="GO" id="GO:0003676">
    <property type="term" value="F:nucleic acid binding"/>
    <property type="evidence" value="ECO:0007669"/>
    <property type="project" value="UniProtKB-UniRule"/>
</dbReference>
<evidence type="ECO:0000313" key="4">
    <source>
        <dbReference type="EMBL" id="KAJ2740415.1"/>
    </source>
</evidence>
<protein>
    <recommendedName>
        <fullName evidence="3">R3H domain-containing protein</fullName>
    </recommendedName>
</protein>
<dbReference type="InterPro" id="IPR001374">
    <property type="entry name" value="R3H_dom"/>
</dbReference>
<dbReference type="PANTHER" id="PTHR15672:SF8">
    <property type="entry name" value="PROTEIN ENCORE"/>
    <property type="match status" value="1"/>
</dbReference>
<dbReference type="Proteomes" id="UP001140011">
    <property type="component" value="Unassembled WGS sequence"/>
</dbReference>
<dbReference type="CDD" id="cd02642">
    <property type="entry name" value="R3H_encore_like"/>
    <property type="match status" value="1"/>
</dbReference>
<keyword evidence="5" id="KW-1185">Reference proteome</keyword>
<dbReference type="EMBL" id="JANBUH010002227">
    <property type="protein sequence ID" value="KAJ2740415.1"/>
    <property type="molecule type" value="Genomic_DNA"/>
</dbReference>
<feature type="non-terminal residue" evidence="4">
    <location>
        <position position="164"/>
    </location>
</feature>
<keyword evidence="1" id="KW-0597">Phosphoprotein</keyword>
<evidence type="ECO:0000313" key="5">
    <source>
        <dbReference type="Proteomes" id="UP001140011"/>
    </source>
</evidence>
<feature type="region of interest" description="Disordered" evidence="2">
    <location>
        <begin position="1"/>
        <end position="21"/>
    </location>
</feature>
<dbReference type="InterPro" id="IPR036867">
    <property type="entry name" value="R3H_dom_sf"/>
</dbReference>
<proteinExistence type="predicted"/>
<dbReference type="AlphaFoldDB" id="A0A9W8GR11"/>
<evidence type="ECO:0000259" key="3">
    <source>
        <dbReference type="PROSITE" id="PS51061"/>
    </source>
</evidence>
<feature type="domain" description="R3H" evidence="3">
    <location>
        <begin position="43"/>
        <end position="106"/>
    </location>
</feature>
<gene>
    <name evidence="4" type="ORF">GGI19_007129</name>
</gene>
<organism evidence="4 5">
    <name type="scientific">Coemansia pectinata</name>
    <dbReference type="NCBI Taxonomy" id="1052879"/>
    <lineage>
        <taxon>Eukaryota</taxon>
        <taxon>Fungi</taxon>
        <taxon>Fungi incertae sedis</taxon>
        <taxon>Zoopagomycota</taxon>
        <taxon>Kickxellomycotina</taxon>
        <taxon>Kickxellomycetes</taxon>
        <taxon>Kickxellales</taxon>
        <taxon>Kickxellaceae</taxon>
        <taxon>Coemansia</taxon>
    </lineage>
</organism>
<dbReference type="SUPFAM" id="SSF82708">
    <property type="entry name" value="R3H domain"/>
    <property type="match status" value="1"/>
</dbReference>
<comment type="caution">
    <text evidence="4">The sequence shown here is derived from an EMBL/GenBank/DDBJ whole genome shotgun (WGS) entry which is preliminary data.</text>
</comment>